<dbReference type="Proteomes" id="UP000179636">
    <property type="component" value="Unassembled WGS sequence"/>
</dbReference>
<evidence type="ECO:0000313" key="2">
    <source>
        <dbReference type="EMBL" id="OHT59437.1"/>
    </source>
</evidence>
<comment type="caution">
    <text evidence="2">The sequence shown here is derived from an EMBL/GenBank/DDBJ whole genome shotgun (WGS) entry which is preliminary data.</text>
</comment>
<gene>
    <name evidence="2" type="ORF">BKG61_31195</name>
</gene>
<keyword evidence="3" id="KW-1185">Reference proteome</keyword>
<evidence type="ECO:0000259" key="1">
    <source>
        <dbReference type="Pfam" id="PF21303"/>
    </source>
</evidence>
<protein>
    <recommendedName>
        <fullName evidence="1">TetR/AcrR type transcriptional regulator-like C-terminal domain-containing protein</fullName>
    </recommendedName>
</protein>
<sequence>MATLVRLWHHENNALLRQKMAQGSLRTTAPLLESIIRQGCAEGVFDTDYPHEAAGIITGMGLHLADAFIDAIEADGAEGVDISGPNAQKVVGAYLQAFERILGAPAGSLHQPGPSAEGKT</sequence>
<dbReference type="Gene3D" id="1.10.357.10">
    <property type="entry name" value="Tetracycline Repressor, domain 2"/>
    <property type="match status" value="1"/>
</dbReference>
<dbReference type="SUPFAM" id="SSF48498">
    <property type="entry name" value="Tetracyclin repressor-like, C-terminal domain"/>
    <property type="match status" value="1"/>
</dbReference>
<dbReference type="OrthoDB" id="9816296at2"/>
<proteinExistence type="predicted"/>
<feature type="domain" description="TetR/AcrR type transcriptional regulator-like C-terminal" evidence="1">
    <location>
        <begin position="12"/>
        <end position="60"/>
    </location>
</feature>
<dbReference type="Pfam" id="PF21303">
    <property type="entry name" value="TetR_C_39"/>
    <property type="match status" value="1"/>
</dbReference>
<accession>A0A1S1JGS5</accession>
<dbReference type="InterPro" id="IPR036271">
    <property type="entry name" value="Tet_transcr_reg_TetR-rel_C_sf"/>
</dbReference>
<evidence type="ECO:0000313" key="3">
    <source>
        <dbReference type="Proteomes" id="UP000179636"/>
    </source>
</evidence>
<organism evidence="2 3">
    <name type="scientific">Mycobacterium syngnathidarum</name>
    <dbReference type="NCBI Taxonomy" id="1908205"/>
    <lineage>
        <taxon>Bacteria</taxon>
        <taxon>Bacillati</taxon>
        <taxon>Actinomycetota</taxon>
        <taxon>Actinomycetes</taxon>
        <taxon>Mycobacteriales</taxon>
        <taxon>Mycobacteriaceae</taxon>
        <taxon>Mycobacterium</taxon>
    </lineage>
</organism>
<name>A0A1S1JGS5_9MYCO</name>
<dbReference type="InterPro" id="IPR049149">
    <property type="entry name" value="TetR/AcrR_C"/>
</dbReference>
<dbReference type="AlphaFoldDB" id="A0A1S1JGS5"/>
<reference evidence="2 3" key="1">
    <citation type="submission" date="2016-10" db="EMBL/GenBank/DDBJ databases">
        <title>Evaluation of Human, Animal and Environmental Mycobacterium chelonae Isolates by Core Genome Phylogenomic Analysis, Targeted Gene Comparison, and Anti-microbial Susceptibility Patterns: A Tale of Mistaken Identities.</title>
        <authorList>
            <person name="Fogelson S.B."/>
            <person name="Camus A.C."/>
            <person name="Lorenz W."/>
            <person name="Vasireddy R."/>
            <person name="Vasireddy S."/>
            <person name="Smith T."/>
            <person name="Brown-Elliott B.A."/>
            <person name="Wallace R.J.Jr."/>
            <person name="Hasan N.A."/>
            <person name="Reischl U."/>
            <person name="Sanchez S."/>
        </authorList>
    </citation>
    <scope>NUCLEOTIDE SEQUENCE [LARGE SCALE GENOMIC DNA]</scope>
    <source>
        <strain evidence="2 3">24999</strain>
    </source>
</reference>
<dbReference type="EMBL" id="MLHV01000226">
    <property type="protein sequence ID" value="OHT59437.1"/>
    <property type="molecule type" value="Genomic_DNA"/>
</dbReference>